<feature type="transmembrane region" description="Helical" evidence="1">
    <location>
        <begin position="46"/>
        <end position="62"/>
    </location>
</feature>
<organism evidence="2 3">
    <name type="scientific">Candidatus Taylorbacteria bacterium CG11_big_fil_rev_8_21_14_0_20_46_11</name>
    <dbReference type="NCBI Taxonomy" id="1975025"/>
    <lineage>
        <taxon>Bacteria</taxon>
        <taxon>Candidatus Tayloriibacteriota</taxon>
    </lineage>
</organism>
<evidence type="ECO:0008006" key="4">
    <source>
        <dbReference type="Google" id="ProtNLM"/>
    </source>
</evidence>
<gene>
    <name evidence="2" type="ORF">COV91_05725</name>
</gene>
<dbReference type="AlphaFoldDB" id="A0A2H0KA55"/>
<reference evidence="2 3" key="1">
    <citation type="submission" date="2017-09" db="EMBL/GenBank/DDBJ databases">
        <title>Depth-based differentiation of microbial function through sediment-hosted aquifers and enrichment of novel symbionts in the deep terrestrial subsurface.</title>
        <authorList>
            <person name="Probst A.J."/>
            <person name="Ladd B."/>
            <person name="Jarett J.K."/>
            <person name="Geller-Mcgrath D.E."/>
            <person name="Sieber C.M."/>
            <person name="Emerson J.B."/>
            <person name="Anantharaman K."/>
            <person name="Thomas B.C."/>
            <person name="Malmstrom R."/>
            <person name="Stieglmeier M."/>
            <person name="Klingl A."/>
            <person name="Woyke T."/>
            <person name="Ryan C.M."/>
            <person name="Banfield J.F."/>
        </authorList>
    </citation>
    <scope>NUCLEOTIDE SEQUENCE [LARGE SCALE GENOMIC DNA]</scope>
    <source>
        <strain evidence="2">CG11_big_fil_rev_8_21_14_0_20_46_11</strain>
    </source>
</reference>
<evidence type="ECO:0000313" key="3">
    <source>
        <dbReference type="Proteomes" id="UP000229342"/>
    </source>
</evidence>
<evidence type="ECO:0000313" key="2">
    <source>
        <dbReference type="EMBL" id="PIQ68141.1"/>
    </source>
</evidence>
<keyword evidence="1" id="KW-1133">Transmembrane helix</keyword>
<dbReference type="Proteomes" id="UP000229342">
    <property type="component" value="Unassembled WGS sequence"/>
</dbReference>
<protein>
    <recommendedName>
        <fullName evidence="4">DUF5673 domain-containing protein</fullName>
    </recommendedName>
</protein>
<evidence type="ECO:0000256" key="1">
    <source>
        <dbReference type="SAM" id="Phobius"/>
    </source>
</evidence>
<feature type="transmembrane region" description="Helical" evidence="1">
    <location>
        <begin position="21"/>
        <end position="40"/>
    </location>
</feature>
<comment type="caution">
    <text evidence="2">The sequence shown here is derived from an EMBL/GenBank/DDBJ whole genome shotgun (WGS) entry which is preliminary data.</text>
</comment>
<accession>A0A2H0KA55</accession>
<keyword evidence="1" id="KW-0472">Membrane</keyword>
<sequence length="154" mass="17599">MAENESLEWKATDQTSGPHTADWYWAVTIIALSIAITSYILDNVLFSIFIVLSTIVLFLRTLQKPRENTYTLTSKGLWINKEFNSFKSLESFWVDEDYGTPTLILKPRGLTSPLLIIPFSGIEAEELRAFLSTVLDEVENHEPFSKKVMEFLGF</sequence>
<name>A0A2H0KA55_9BACT</name>
<dbReference type="EMBL" id="PCVG01000078">
    <property type="protein sequence ID" value="PIQ68141.1"/>
    <property type="molecule type" value="Genomic_DNA"/>
</dbReference>
<keyword evidence="1" id="KW-0812">Transmembrane</keyword>
<proteinExistence type="predicted"/>